<evidence type="ECO:0000313" key="4">
    <source>
        <dbReference type="Proteomes" id="UP001501447"/>
    </source>
</evidence>
<evidence type="ECO:0000313" key="3">
    <source>
        <dbReference type="EMBL" id="GAA2614272.1"/>
    </source>
</evidence>
<proteinExistence type="predicted"/>
<feature type="transmembrane region" description="Helical" evidence="2">
    <location>
        <begin position="341"/>
        <end position="360"/>
    </location>
</feature>
<protein>
    <recommendedName>
        <fullName evidence="5">Glycosyltransferase RgtA/B/C/D-like domain-containing protein</fullName>
    </recommendedName>
</protein>
<evidence type="ECO:0008006" key="5">
    <source>
        <dbReference type="Google" id="ProtNLM"/>
    </source>
</evidence>
<dbReference type="RefSeq" id="WP_344566101.1">
    <property type="nucleotide sequence ID" value="NZ_BAAARJ010000008.1"/>
</dbReference>
<feature type="compositionally biased region" description="Polar residues" evidence="1">
    <location>
        <begin position="1"/>
        <end position="10"/>
    </location>
</feature>
<comment type="caution">
    <text evidence="3">The sequence shown here is derived from an EMBL/GenBank/DDBJ whole genome shotgun (WGS) entry which is preliminary data.</text>
</comment>
<keyword evidence="4" id="KW-1185">Reference proteome</keyword>
<feature type="transmembrane region" description="Helical" evidence="2">
    <location>
        <begin position="289"/>
        <end position="307"/>
    </location>
</feature>
<feature type="transmembrane region" description="Helical" evidence="2">
    <location>
        <begin position="314"/>
        <end position="335"/>
    </location>
</feature>
<sequence length="496" mass="52775">MATTSPTTIQPVRPAARTRPDNRQKAPRRIPWLSLVAVAYAITQLLLVVGRFGPGWDETVYISQLDPHRPAAFFSAPRSRGISLLVAPVTAVTDSTTGLRIALTLLSALGLYAAFRVWQPLLGRCTSALAALLFSTLWVAVLYGPQAMPNLWVALTAVAALGWFLRAAGPDAPHRAYVLLAGSIAAATLFRFSDGIWLTLALPAACLLVRARHRPRLLLAVLGGLVLGSAQWAAEAYSRFGGIGTRLHLSSTTEGGMHLHWNGSTARNALDGPLLCRPCTIQPGPTTHALWWFALPTLALIACAVAVRVRRPATALPVAGAAALSAPYLLLIDYFAPRFLLPAYALLALPVAALTVRAIGAVRPGTPRLLTGAALTALLAAQLSTQYQDLHRNIASARATAARYATTAEGLRHLGVHAPCLITGEHAPPIGFYTGCASANVSGNNRNTTPAAIRRAAAREPTAVLTRKHHAPFYARGWTAHPLRDSALIAYLPPHQ</sequence>
<feature type="region of interest" description="Disordered" evidence="1">
    <location>
        <begin position="1"/>
        <end position="25"/>
    </location>
</feature>
<dbReference type="Proteomes" id="UP001501447">
    <property type="component" value="Unassembled WGS sequence"/>
</dbReference>
<reference evidence="3 4" key="1">
    <citation type="journal article" date="2019" name="Int. J. Syst. Evol. Microbiol.">
        <title>The Global Catalogue of Microorganisms (GCM) 10K type strain sequencing project: providing services to taxonomists for standard genome sequencing and annotation.</title>
        <authorList>
            <consortium name="The Broad Institute Genomics Platform"/>
            <consortium name="The Broad Institute Genome Sequencing Center for Infectious Disease"/>
            <person name="Wu L."/>
            <person name="Ma J."/>
        </authorList>
    </citation>
    <scope>NUCLEOTIDE SEQUENCE [LARGE SCALE GENOMIC DNA]</scope>
    <source>
        <strain evidence="3 4">JCM 16373</strain>
    </source>
</reference>
<keyword evidence="2" id="KW-1133">Transmembrane helix</keyword>
<gene>
    <name evidence="3" type="ORF">GCM10009863_30050</name>
</gene>
<dbReference type="EMBL" id="BAAARJ010000008">
    <property type="protein sequence ID" value="GAA2614272.1"/>
    <property type="molecule type" value="Genomic_DNA"/>
</dbReference>
<evidence type="ECO:0000256" key="1">
    <source>
        <dbReference type="SAM" id="MobiDB-lite"/>
    </source>
</evidence>
<organism evidence="3 4">
    <name type="scientific">Streptomyces axinellae</name>
    <dbReference type="NCBI Taxonomy" id="552788"/>
    <lineage>
        <taxon>Bacteria</taxon>
        <taxon>Bacillati</taxon>
        <taxon>Actinomycetota</taxon>
        <taxon>Actinomycetes</taxon>
        <taxon>Kitasatosporales</taxon>
        <taxon>Streptomycetaceae</taxon>
        <taxon>Streptomyces</taxon>
    </lineage>
</organism>
<feature type="transmembrane region" description="Helical" evidence="2">
    <location>
        <begin position="121"/>
        <end position="144"/>
    </location>
</feature>
<evidence type="ECO:0000256" key="2">
    <source>
        <dbReference type="SAM" id="Phobius"/>
    </source>
</evidence>
<keyword evidence="2" id="KW-0812">Transmembrane</keyword>
<feature type="transmembrane region" description="Helical" evidence="2">
    <location>
        <begin position="216"/>
        <end position="234"/>
    </location>
</feature>
<keyword evidence="2" id="KW-0472">Membrane</keyword>
<accession>A0ABN3Q3G3</accession>
<feature type="transmembrane region" description="Helical" evidence="2">
    <location>
        <begin position="189"/>
        <end position="209"/>
    </location>
</feature>
<feature type="transmembrane region" description="Helical" evidence="2">
    <location>
        <begin position="151"/>
        <end position="169"/>
    </location>
</feature>
<name>A0ABN3Q3G3_9ACTN</name>
<feature type="transmembrane region" description="Helical" evidence="2">
    <location>
        <begin position="32"/>
        <end position="52"/>
    </location>
</feature>